<proteinExistence type="predicted"/>
<dbReference type="EMBL" id="CP066539">
    <property type="protein sequence ID" value="QRL03784.1"/>
    <property type="molecule type" value="Genomic_DNA"/>
</dbReference>
<dbReference type="Proteomes" id="UP000663479">
    <property type="component" value="Chromosome"/>
</dbReference>
<dbReference type="RefSeq" id="WP_186808839.1">
    <property type="nucleotide sequence ID" value="NZ_BJUL01000008.1"/>
</dbReference>
<evidence type="ECO:0000313" key="1">
    <source>
        <dbReference type="EMBL" id="QRL03784.1"/>
    </source>
</evidence>
<dbReference type="Gene3D" id="3.50.50.60">
    <property type="entry name" value="FAD/NAD(P)-binding domain"/>
    <property type="match status" value="1"/>
</dbReference>
<reference evidence="1" key="1">
    <citation type="submission" date="2020-12" db="EMBL/GenBank/DDBJ databases">
        <title>Genome reconstruction of Halomonas venusta strain DSM 4743.</title>
        <authorList>
            <person name="Aguirre-Garrido J.F."/>
            <person name="Hernandez-Soto L.M."/>
            <person name="Martinez-Abarca F."/>
        </authorList>
    </citation>
    <scope>NUCLEOTIDE SEQUENCE</scope>
    <source>
        <strain evidence="1">4743</strain>
    </source>
</reference>
<evidence type="ECO:0000313" key="2">
    <source>
        <dbReference type="Proteomes" id="UP000663479"/>
    </source>
</evidence>
<sequence length="44" mass="4839">MQFAFGHQHLGVTQAAITAELVADQLAGRPSDINLAPFRVDRFE</sequence>
<accession>A0AAP9ZF97</accession>
<dbReference type="AlphaFoldDB" id="A0AAP9ZF97"/>
<dbReference type="InterPro" id="IPR036188">
    <property type="entry name" value="FAD/NAD-bd_sf"/>
</dbReference>
<gene>
    <name evidence="1" type="ORF">JDS37_02120</name>
</gene>
<name>A0AAP9ZF97_9GAMM</name>
<organism evidence="1 2">
    <name type="scientific">Vreelandella venusta</name>
    <dbReference type="NCBI Taxonomy" id="44935"/>
    <lineage>
        <taxon>Bacteria</taxon>
        <taxon>Pseudomonadati</taxon>
        <taxon>Pseudomonadota</taxon>
        <taxon>Gammaproteobacteria</taxon>
        <taxon>Oceanospirillales</taxon>
        <taxon>Halomonadaceae</taxon>
        <taxon>Vreelandella</taxon>
    </lineage>
</organism>
<protein>
    <submittedName>
        <fullName evidence="1">FAD-binding oxidoreductase</fullName>
    </submittedName>
</protein>